<protein>
    <submittedName>
        <fullName evidence="1">Uncharacterized protein</fullName>
    </submittedName>
</protein>
<evidence type="ECO:0000313" key="2">
    <source>
        <dbReference type="Proteomes" id="UP000260758"/>
    </source>
</evidence>
<accession>A0A3E4YLQ7</accession>
<reference evidence="1 2" key="1">
    <citation type="submission" date="2018-08" db="EMBL/GenBank/DDBJ databases">
        <title>A genome reference for cultivated species of the human gut microbiota.</title>
        <authorList>
            <person name="Zou Y."/>
            <person name="Xue W."/>
            <person name="Luo G."/>
        </authorList>
    </citation>
    <scope>NUCLEOTIDE SEQUENCE [LARGE SCALE GENOMIC DNA]</scope>
    <source>
        <strain evidence="1 2">OM07-13</strain>
    </source>
</reference>
<dbReference type="RefSeq" id="WP_117718282.1">
    <property type="nucleotide sequence ID" value="NZ_QSTP01000001.1"/>
</dbReference>
<sequence length="109" mass="12615">MKLIIKSKNNIFKNGAIYNLDNFSIIEPAIKEIDDKKTYILQGYVGIICHNLIAFENEENLAAIFDYIIKVITDTDYDVDAIVIDMDKLQNGRYTLVTDVIDLVRRSYY</sequence>
<dbReference type="Proteomes" id="UP000260758">
    <property type="component" value="Unassembled WGS sequence"/>
</dbReference>
<comment type="caution">
    <text evidence="1">The sequence shown here is derived from an EMBL/GenBank/DDBJ whole genome shotgun (WGS) entry which is preliminary data.</text>
</comment>
<evidence type="ECO:0000313" key="1">
    <source>
        <dbReference type="EMBL" id="RGM75523.1"/>
    </source>
</evidence>
<proteinExistence type="predicted"/>
<dbReference type="EMBL" id="QSTP01000001">
    <property type="protein sequence ID" value="RGM75523.1"/>
    <property type="molecule type" value="Genomic_DNA"/>
</dbReference>
<name>A0A3E4YLQ7_9FIRM</name>
<gene>
    <name evidence="1" type="ORF">DXB99_03075</name>
</gene>
<dbReference type="AlphaFoldDB" id="A0A3E4YLQ7"/>
<organism evidence="1 2">
    <name type="scientific">Agathobacter rectalis</name>
    <dbReference type="NCBI Taxonomy" id="39491"/>
    <lineage>
        <taxon>Bacteria</taxon>
        <taxon>Bacillati</taxon>
        <taxon>Bacillota</taxon>
        <taxon>Clostridia</taxon>
        <taxon>Lachnospirales</taxon>
        <taxon>Lachnospiraceae</taxon>
        <taxon>Agathobacter</taxon>
    </lineage>
</organism>